<proteinExistence type="inferred from homology"/>
<sequence length="197" mass="21815">MHVLVLFAHPRRRSFTGELADAFCQGLQGAGHSVEFADLYAEGFDPLLDDGQFGLETAMDPLGPRPADVQAEQARLERAEGLVFIYPFWWSDVPALLKGWFDRVWSYGYAYAYEADLSRSTRLKVRKALALCPAGHTDDKLDALGLREAHRRVMVEDRLLGVGIPEARLELLGGLSGNPAEVRQQLLLCAKALGEGF</sequence>
<dbReference type="PANTHER" id="PTHR10204">
    <property type="entry name" value="NAD P H OXIDOREDUCTASE-RELATED"/>
    <property type="match status" value="1"/>
</dbReference>
<accession>A0A9D7SFB1</accession>
<dbReference type="AlphaFoldDB" id="A0A9D7SFB1"/>
<dbReference type="GO" id="GO:0003955">
    <property type="term" value="F:NAD(P)H dehydrogenase (quinone) activity"/>
    <property type="evidence" value="ECO:0007669"/>
    <property type="project" value="TreeGrafter"/>
</dbReference>
<evidence type="ECO:0000259" key="3">
    <source>
        <dbReference type="Pfam" id="PF02525"/>
    </source>
</evidence>
<comment type="similarity">
    <text evidence="1">Belongs to the NAD(P)H dehydrogenase (quinone) family.</text>
</comment>
<dbReference type="GO" id="GO:0005829">
    <property type="term" value="C:cytosol"/>
    <property type="evidence" value="ECO:0007669"/>
    <property type="project" value="TreeGrafter"/>
</dbReference>
<dbReference type="PANTHER" id="PTHR10204:SF34">
    <property type="entry name" value="NAD(P)H DEHYDROGENASE [QUINONE] 1 ISOFORM 1"/>
    <property type="match status" value="1"/>
</dbReference>
<evidence type="ECO:0000313" key="4">
    <source>
        <dbReference type="EMBL" id="MBK9794951.1"/>
    </source>
</evidence>
<comment type="caution">
    <text evidence="4">The sequence shown here is derived from an EMBL/GenBank/DDBJ whole genome shotgun (WGS) entry which is preliminary data.</text>
</comment>
<dbReference type="InterPro" id="IPR003680">
    <property type="entry name" value="Flavodoxin_fold"/>
</dbReference>
<dbReference type="Pfam" id="PF02525">
    <property type="entry name" value="Flavodoxin_2"/>
    <property type="match status" value="1"/>
</dbReference>
<gene>
    <name evidence="4" type="ORF">IPP58_00370</name>
</gene>
<dbReference type="Gene3D" id="3.40.50.360">
    <property type="match status" value="1"/>
</dbReference>
<evidence type="ECO:0000256" key="2">
    <source>
        <dbReference type="ARBA" id="ARBA00023002"/>
    </source>
</evidence>
<dbReference type="EMBL" id="JADKIO010000002">
    <property type="protein sequence ID" value="MBK9794951.1"/>
    <property type="molecule type" value="Genomic_DNA"/>
</dbReference>
<evidence type="ECO:0000256" key="1">
    <source>
        <dbReference type="ARBA" id="ARBA00006252"/>
    </source>
</evidence>
<name>A0A9D7SFB1_9BACT</name>
<dbReference type="InterPro" id="IPR029039">
    <property type="entry name" value="Flavoprotein-like_sf"/>
</dbReference>
<evidence type="ECO:0000313" key="5">
    <source>
        <dbReference type="Proteomes" id="UP000886657"/>
    </source>
</evidence>
<feature type="domain" description="Flavodoxin-like fold" evidence="3">
    <location>
        <begin position="1"/>
        <end position="142"/>
    </location>
</feature>
<organism evidence="4 5">
    <name type="scientific">Candidatus Geothrix skivensis</name>
    <dbReference type="NCBI Taxonomy" id="2954439"/>
    <lineage>
        <taxon>Bacteria</taxon>
        <taxon>Pseudomonadati</taxon>
        <taxon>Acidobacteriota</taxon>
        <taxon>Holophagae</taxon>
        <taxon>Holophagales</taxon>
        <taxon>Holophagaceae</taxon>
        <taxon>Geothrix</taxon>
    </lineage>
</organism>
<keyword evidence="2" id="KW-0560">Oxidoreductase</keyword>
<dbReference type="SUPFAM" id="SSF52218">
    <property type="entry name" value="Flavoproteins"/>
    <property type="match status" value="1"/>
</dbReference>
<dbReference type="Proteomes" id="UP000886657">
    <property type="component" value="Unassembled WGS sequence"/>
</dbReference>
<reference evidence="4" key="1">
    <citation type="submission" date="2020-10" db="EMBL/GenBank/DDBJ databases">
        <title>Connecting structure to function with the recovery of over 1000 high-quality activated sludge metagenome-assembled genomes encoding full-length rRNA genes using long-read sequencing.</title>
        <authorList>
            <person name="Singleton C.M."/>
            <person name="Petriglieri F."/>
            <person name="Kristensen J.M."/>
            <person name="Kirkegaard R.H."/>
            <person name="Michaelsen T.Y."/>
            <person name="Andersen M.H."/>
            <person name="Karst S.M."/>
            <person name="Dueholm M.S."/>
            <person name="Nielsen P.H."/>
            <person name="Albertsen M."/>
        </authorList>
    </citation>
    <scope>NUCLEOTIDE SEQUENCE</scope>
    <source>
        <strain evidence="4">Skiv_18-Q3-R9-52_MAXAC.067</strain>
    </source>
</reference>
<dbReference type="InterPro" id="IPR051545">
    <property type="entry name" value="NAD(P)H_dehydrogenase_qn"/>
</dbReference>
<protein>
    <submittedName>
        <fullName evidence="4">NAD(P)H-dependent oxidoreductase</fullName>
    </submittedName>
</protein>